<keyword evidence="2" id="KW-1185">Reference proteome</keyword>
<comment type="caution">
    <text evidence="1">The sequence shown here is derived from an EMBL/GenBank/DDBJ whole genome shotgun (WGS) entry which is preliminary data.</text>
</comment>
<evidence type="ECO:0000313" key="2">
    <source>
        <dbReference type="Proteomes" id="UP001152049"/>
    </source>
</evidence>
<sequence length="778" mass="87822">MDAIQAWVAPRNDKRLPDVRFSHASVPSDWVLDKYMWTDLLRAVCLKGPADVWVVGPTARTDIAALAWNELDDSPTHFDNAAINFTYYEFFAYLEQCREEPGVGVEAWNYDDEDDAQTVILLLDPQMGADCALAMLSAVHWATDICHVVPVRIMTISFSKCPESLERLLARYGHPAPSPLAFAFTPTIIMAAARQGFQQVIQVPDCSNDNLPRALSRALKQDVGRQIVVCFPPWAWADQLLRQDHGPFVEMRTKDGDLEDRLSIRNKIPWKNLGAYERKDVNTNMHRIIANTQGCTVLYSRPGFRPPFPLEGFDQIHLRLSSYRQQKVFDSFTRQVTSITLRTSEEERREQLAWSASAAHASDTIFIYTDESSTDAFLHQGTRDRRLKVCNEHAAGFITSLVCLVDAGWGVDIGRVISCFFISETDQSTSELILYRLRNLDFTSHEPEDDEFQDYEEFPTSLGSIGKLSHVLQSILPIVDFDYRLALFIALPYESSVVLKTKLQLAAILTTGIDRLFSFPPLGSKTQKQYRRSLIKACRGWTISLAHTGSIWLAVGLWRRSLSISQETHPDGGHSDDIRIPDVGVTVNSAMARQVQQTLTSLTNHMLMGEVAVLPDHYPESRQLRSEERFILHKHLARAYWNQLTTVMCNVGNHPVVELHEKPQGGGFVDLPPWVKNTVNFKSLAKRDLSSRGRDAVWKVHKGTILGMFQGMCREARSSNILLNDWTWIPTAAVCQMGLDLKWCDGVNVMPEEFSSVYNKEEILDMPNASGAESDGLD</sequence>
<dbReference type="OrthoDB" id="5098606at2759"/>
<gene>
    <name evidence="1" type="ORF">NW762_006550</name>
</gene>
<dbReference type="AlphaFoldDB" id="A0A9W8S2M9"/>
<protein>
    <submittedName>
        <fullName evidence="1">Uncharacterized protein</fullName>
    </submittedName>
</protein>
<name>A0A9W8S2M9_9HYPO</name>
<dbReference type="EMBL" id="JAOQAZ010000011">
    <property type="protein sequence ID" value="KAJ4262937.1"/>
    <property type="molecule type" value="Genomic_DNA"/>
</dbReference>
<dbReference type="Proteomes" id="UP001152049">
    <property type="component" value="Unassembled WGS sequence"/>
</dbReference>
<evidence type="ECO:0000313" key="1">
    <source>
        <dbReference type="EMBL" id="KAJ4262937.1"/>
    </source>
</evidence>
<organism evidence="1 2">
    <name type="scientific">Fusarium torreyae</name>
    <dbReference type="NCBI Taxonomy" id="1237075"/>
    <lineage>
        <taxon>Eukaryota</taxon>
        <taxon>Fungi</taxon>
        <taxon>Dikarya</taxon>
        <taxon>Ascomycota</taxon>
        <taxon>Pezizomycotina</taxon>
        <taxon>Sordariomycetes</taxon>
        <taxon>Hypocreomycetidae</taxon>
        <taxon>Hypocreales</taxon>
        <taxon>Nectriaceae</taxon>
        <taxon>Fusarium</taxon>
    </lineage>
</organism>
<reference evidence="1" key="1">
    <citation type="submission" date="2022-09" db="EMBL/GenBank/DDBJ databases">
        <title>Fusarium specimens isolated from Avocado Roots.</title>
        <authorList>
            <person name="Stajich J."/>
            <person name="Roper C."/>
            <person name="Heimlech-Rivalta G."/>
        </authorList>
    </citation>
    <scope>NUCLEOTIDE SEQUENCE</scope>
    <source>
        <strain evidence="1">CF00136</strain>
    </source>
</reference>
<proteinExistence type="predicted"/>
<accession>A0A9W8S2M9</accession>